<comment type="caution">
    <text evidence="5">The sequence shown here is derived from an EMBL/GenBank/DDBJ whole genome shotgun (WGS) entry which is preliminary data.</text>
</comment>
<dbReference type="PRINTS" id="PR00081">
    <property type="entry name" value="GDHRDH"/>
</dbReference>
<dbReference type="InterPro" id="IPR020904">
    <property type="entry name" value="Sc_DH/Rdtase_CS"/>
</dbReference>
<keyword evidence="2" id="KW-0560">Oxidoreductase</keyword>
<dbReference type="FunFam" id="3.40.50.720:FF:000084">
    <property type="entry name" value="Short-chain dehydrogenase reductase"/>
    <property type="match status" value="1"/>
</dbReference>
<dbReference type="GO" id="GO:0008206">
    <property type="term" value="P:bile acid metabolic process"/>
    <property type="evidence" value="ECO:0007669"/>
    <property type="project" value="UniProtKB-ARBA"/>
</dbReference>
<dbReference type="Gene3D" id="3.40.50.720">
    <property type="entry name" value="NAD(P)-binding Rossmann-like Domain"/>
    <property type="match status" value="1"/>
</dbReference>
<evidence type="ECO:0000313" key="6">
    <source>
        <dbReference type="Proteomes" id="UP000239549"/>
    </source>
</evidence>
<dbReference type="PROSITE" id="PS00061">
    <property type="entry name" value="ADH_SHORT"/>
    <property type="match status" value="1"/>
</dbReference>
<feature type="domain" description="Ketoreductase" evidence="4">
    <location>
        <begin position="8"/>
        <end position="189"/>
    </location>
</feature>
<accession>A0A2L2X9V4</accession>
<evidence type="ECO:0000259" key="4">
    <source>
        <dbReference type="SMART" id="SM00822"/>
    </source>
</evidence>
<dbReference type="GO" id="GO:0006633">
    <property type="term" value="P:fatty acid biosynthetic process"/>
    <property type="evidence" value="ECO:0007669"/>
    <property type="project" value="TreeGrafter"/>
</dbReference>
<dbReference type="RefSeq" id="WP_104371505.1">
    <property type="nucleotide sequence ID" value="NZ_BFAV01000073.1"/>
</dbReference>
<organism evidence="5 6">
    <name type="scientific">Desulfocucumis palustris</name>
    <dbReference type="NCBI Taxonomy" id="1898651"/>
    <lineage>
        <taxon>Bacteria</taxon>
        <taxon>Bacillati</taxon>
        <taxon>Bacillota</taxon>
        <taxon>Clostridia</taxon>
        <taxon>Eubacteriales</taxon>
        <taxon>Desulfocucumaceae</taxon>
        <taxon>Desulfocucumis</taxon>
    </lineage>
</organism>
<dbReference type="GO" id="GO:0048038">
    <property type="term" value="F:quinone binding"/>
    <property type="evidence" value="ECO:0007669"/>
    <property type="project" value="TreeGrafter"/>
</dbReference>
<dbReference type="Proteomes" id="UP000239549">
    <property type="component" value="Unassembled WGS sequence"/>
</dbReference>
<sequence length="275" mass="29357">MEKMLKDKVCIITGSGRGIGKAAALLFAREGAKLAITDIDEAPALETVAEIKALGGQAIAVVGDVTAEGYAQRLVKETVEAFGPSLDILVNNAGYTWDGTVHKMTDSQWQAMLDIHISAPFKIIRAAAPYMRDVAAREKQETGRARIRKIINISSVAGLDGNFGQANYSSAKAAVVGLTKTLAREWGPFNILVNCVAFGFIETRLTQAKEKGEIIDREGSQVPIGVPEKIRQMFTLLCPLGRPATPEEAAAGLLMVASPLADYITGEVIRVTGGM</sequence>
<dbReference type="SMART" id="SM00822">
    <property type="entry name" value="PKS_KR"/>
    <property type="match status" value="1"/>
</dbReference>
<dbReference type="InterPro" id="IPR057326">
    <property type="entry name" value="KR_dom"/>
</dbReference>
<dbReference type="OrthoDB" id="9803333at2"/>
<keyword evidence="6" id="KW-1185">Reference proteome</keyword>
<proteinExistence type="inferred from homology"/>
<dbReference type="Pfam" id="PF00106">
    <property type="entry name" value="adh_short"/>
    <property type="match status" value="1"/>
</dbReference>
<name>A0A2L2X9V4_9FIRM</name>
<dbReference type="InterPro" id="IPR036291">
    <property type="entry name" value="NAD(P)-bd_dom_sf"/>
</dbReference>
<dbReference type="InterPro" id="IPR002347">
    <property type="entry name" value="SDR_fam"/>
</dbReference>
<gene>
    <name evidence="5" type="ORF">DCCM_2154</name>
</gene>
<evidence type="ECO:0000313" key="5">
    <source>
        <dbReference type="EMBL" id="GBF33057.1"/>
    </source>
</evidence>
<dbReference type="SUPFAM" id="SSF51735">
    <property type="entry name" value="NAD(P)-binding Rossmann-fold domains"/>
    <property type="match status" value="1"/>
</dbReference>
<dbReference type="PRINTS" id="PR00080">
    <property type="entry name" value="SDRFAMILY"/>
</dbReference>
<dbReference type="PANTHER" id="PTHR42760">
    <property type="entry name" value="SHORT-CHAIN DEHYDROGENASES/REDUCTASES FAMILY MEMBER"/>
    <property type="match status" value="1"/>
</dbReference>
<protein>
    <submittedName>
        <fullName evidence="5">3-oxoacyl-reductase</fullName>
    </submittedName>
</protein>
<dbReference type="GO" id="GO:0016616">
    <property type="term" value="F:oxidoreductase activity, acting on the CH-OH group of donors, NAD or NADP as acceptor"/>
    <property type="evidence" value="ECO:0007669"/>
    <property type="project" value="UniProtKB-ARBA"/>
</dbReference>
<reference evidence="6" key="1">
    <citation type="submission" date="2018-02" db="EMBL/GenBank/DDBJ databases">
        <title>Genome sequence of Desulfocucumis palustris strain NAW-5.</title>
        <authorList>
            <person name="Watanabe M."/>
            <person name="Kojima H."/>
            <person name="Fukui M."/>
        </authorList>
    </citation>
    <scope>NUCLEOTIDE SEQUENCE [LARGE SCALE GENOMIC DNA]</scope>
    <source>
        <strain evidence="6">NAW-5</strain>
    </source>
</reference>
<dbReference type="PANTHER" id="PTHR42760:SF133">
    <property type="entry name" value="3-OXOACYL-[ACYL-CARRIER-PROTEIN] REDUCTASE"/>
    <property type="match status" value="1"/>
</dbReference>
<comment type="similarity">
    <text evidence="1 3">Belongs to the short-chain dehydrogenases/reductases (SDR) family.</text>
</comment>
<dbReference type="AlphaFoldDB" id="A0A2L2X9V4"/>
<dbReference type="EMBL" id="BFAV01000073">
    <property type="protein sequence ID" value="GBF33057.1"/>
    <property type="molecule type" value="Genomic_DNA"/>
</dbReference>
<evidence type="ECO:0000256" key="1">
    <source>
        <dbReference type="ARBA" id="ARBA00006484"/>
    </source>
</evidence>
<evidence type="ECO:0000256" key="2">
    <source>
        <dbReference type="ARBA" id="ARBA00023002"/>
    </source>
</evidence>
<evidence type="ECO:0000256" key="3">
    <source>
        <dbReference type="RuleBase" id="RU000363"/>
    </source>
</evidence>